<evidence type="ECO:0000313" key="2">
    <source>
        <dbReference type="Proteomes" id="UP000439903"/>
    </source>
</evidence>
<dbReference type="AlphaFoldDB" id="A0A8H4EUD7"/>
<organism evidence="1 2">
    <name type="scientific">Gigaspora margarita</name>
    <dbReference type="NCBI Taxonomy" id="4874"/>
    <lineage>
        <taxon>Eukaryota</taxon>
        <taxon>Fungi</taxon>
        <taxon>Fungi incertae sedis</taxon>
        <taxon>Mucoromycota</taxon>
        <taxon>Glomeromycotina</taxon>
        <taxon>Glomeromycetes</taxon>
        <taxon>Diversisporales</taxon>
        <taxon>Gigasporaceae</taxon>
        <taxon>Gigaspora</taxon>
    </lineage>
</organism>
<gene>
    <name evidence="1" type="ORF">F8M41_017195</name>
</gene>
<accession>A0A8H4EUD7</accession>
<evidence type="ECO:0000313" key="1">
    <source>
        <dbReference type="EMBL" id="KAF0555472.1"/>
    </source>
</evidence>
<sequence length="364" mass="42822">MNLIPYTRAHLPEIFYLLSENEQFFSQLQDLSLGVILNCKIEYTATLLNILAKNTTKIRSLELDEFDSDYDQQSFHALYYALICIIKSQKQLIKFKLHGNHFPRKFHGIISALESQKNSLQEVKLIDCDYNAEFEVLKNFKKLEAFRFWYHNNEKLLKILNYKVSTLEIVNFRFKASTLAQILEKSGVLLQRLIYCSGDELFWEESLLLNAIKSFCPNITYLSLWSIGLSTQFLELMNNLPKLQFLSLCRLIHNIPVTVEELKIIVMQFAEILPLTLQYLDFRNPLFNQYVDIFLNHCNAPLKKLLINHLDNKKNTKALIKFCIRKKTLNYVGLIRYCDLTNNIRKDVKTYVTLVPHYRILVPF</sequence>
<dbReference type="Gene3D" id="3.80.10.10">
    <property type="entry name" value="Ribonuclease Inhibitor"/>
    <property type="match status" value="1"/>
</dbReference>
<reference evidence="1 2" key="1">
    <citation type="journal article" date="2019" name="Environ. Microbiol.">
        <title>At the nexus of three kingdoms: the genome of the mycorrhizal fungus Gigaspora margarita provides insights into plant, endobacterial and fungal interactions.</title>
        <authorList>
            <person name="Venice F."/>
            <person name="Ghignone S."/>
            <person name="Salvioli di Fossalunga A."/>
            <person name="Amselem J."/>
            <person name="Novero M."/>
            <person name="Xianan X."/>
            <person name="Sedzielewska Toro K."/>
            <person name="Morin E."/>
            <person name="Lipzen A."/>
            <person name="Grigoriev I.V."/>
            <person name="Henrissat B."/>
            <person name="Martin F.M."/>
            <person name="Bonfante P."/>
        </authorList>
    </citation>
    <scope>NUCLEOTIDE SEQUENCE [LARGE SCALE GENOMIC DNA]</scope>
    <source>
        <strain evidence="1 2">BEG34</strain>
    </source>
</reference>
<dbReference type="SUPFAM" id="SSF52047">
    <property type="entry name" value="RNI-like"/>
    <property type="match status" value="1"/>
</dbReference>
<comment type="caution">
    <text evidence="1">The sequence shown here is derived from an EMBL/GenBank/DDBJ whole genome shotgun (WGS) entry which is preliminary data.</text>
</comment>
<dbReference type="OrthoDB" id="2355842at2759"/>
<dbReference type="EMBL" id="WTPW01000040">
    <property type="protein sequence ID" value="KAF0555472.1"/>
    <property type="molecule type" value="Genomic_DNA"/>
</dbReference>
<name>A0A8H4EUD7_GIGMA</name>
<proteinExistence type="predicted"/>
<dbReference type="InterPro" id="IPR032675">
    <property type="entry name" value="LRR_dom_sf"/>
</dbReference>
<keyword evidence="2" id="KW-1185">Reference proteome</keyword>
<dbReference type="Proteomes" id="UP000439903">
    <property type="component" value="Unassembled WGS sequence"/>
</dbReference>
<protein>
    <submittedName>
        <fullName evidence="1">Uncharacterized protein</fullName>
    </submittedName>
</protein>